<keyword evidence="7" id="KW-1185">Reference proteome</keyword>
<protein>
    <recommendedName>
        <fullName evidence="4">Phosphoribosylglycinamide formyltransferase</fullName>
        <ecNumber evidence="4">2.1.2.2</ecNumber>
    </recommendedName>
    <alternativeName>
        <fullName evidence="4">5'-phosphoribosylglycinamide transformylase</fullName>
    </alternativeName>
    <alternativeName>
        <fullName evidence="4">GAR transformylase</fullName>
        <shortName evidence="4">GART</shortName>
    </alternativeName>
</protein>
<dbReference type="GO" id="GO:0005829">
    <property type="term" value="C:cytosol"/>
    <property type="evidence" value="ECO:0007669"/>
    <property type="project" value="TreeGrafter"/>
</dbReference>
<comment type="catalytic activity">
    <reaction evidence="4">
        <text>N(1)-(5-phospho-beta-D-ribosyl)glycinamide + (6R)-10-formyltetrahydrofolate = N(2)-formyl-N(1)-(5-phospho-beta-D-ribosyl)glycinamide + (6S)-5,6,7,8-tetrahydrofolate + H(+)</text>
        <dbReference type="Rhea" id="RHEA:15053"/>
        <dbReference type="ChEBI" id="CHEBI:15378"/>
        <dbReference type="ChEBI" id="CHEBI:57453"/>
        <dbReference type="ChEBI" id="CHEBI:143788"/>
        <dbReference type="ChEBI" id="CHEBI:147286"/>
        <dbReference type="ChEBI" id="CHEBI:195366"/>
        <dbReference type="EC" id="2.1.2.2"/>
    </reaction>
</comment>
<name>A0A0C1R6Z4_9CLOT</name>
<evidence type="ECO:0000256" key="2">
    <source>
        <dbReference type="ARBA" id="ARBA00022679"/>
    </source>
</evidence>
<dbReference type="OrthoDB" id="9806170at2"/>
<dbReference type="Gene3D" id="3.40.50.170">
    <property type="entry name" value="Formyl transferase, N-terminal domain"/>
    <property type="match status" value="1"/>
</dbReference>
<dbReference type="PANTHER" id="PTHR43369">
    <property type="entry name" value="PHOSPHORIBOSYLGLYCINAMIDE FORMYLTRANSFERASE"/>
    <property type="match status" value="1"/>
</dbReference>
<feature type="domain" description="Formyl transferase N-terminal" evidence="5">
    <location>
        <begin position="3"/>
        <end position="185"/>
    </location>
</feature>
<dbReference type="NCBIfam" id="TIGR00639">
    <property type="entry name" value="PurN"/>
    <property type="match status" value="1"/>
</dbReference>
<feature type="active site" description="Proton donor" evidence="4">
    <location>
        <position position="107"/>
    </location>
</feature>
<dbReference type="InterPro" id="IPR004607">
    <property type="entry name" value="GART"/>
</dbReference>
<feature type="binding site" evidence="4">
    <location>
        <position position="105"/>
    </location>
    <ligand>
        <name>(6R)-10-formyltetrahydrofolate</name>
        <dbReference type="ChEBI" id="CHEBI:195366"/>
    </ligand>
</feature>
<dbReference type="HAMAP" id="MF_01930">
    <property type="entry name" value="PurN"/>
    <property type="match status" value="1"/>
</dbReference>
<gene>
    <name evidence="4 6" type="primary">purN</name>
    <name evidence="6" type="ORF">U732_1954</name>
</gene>
<comment type="caution">
    <text evidence="4">Lacks conserved residue(s) required for the propagation of feature annotation.</text>
</comment>
<dbReference type="PANTHER" id="PTHR43369:SF2">
    <property type="entry name" value="PHOSPHORIBOSYLGLYCINAMIDE FORMYLTRANSFERASE"/>
    <property type="match status" value="1"/>
</dbReference>
<organism evidence="6 7">
    <name type="scientific">Clostridium argentinense CDC 2741</name>
    <dbReference type="NCBI Taxonomy" id="1418104"/>
    <lineage>
        <taxon>Bacteria</taxon>
        <taxon>Bacillati</taxon>
        <taxon>Bacillota</taxon>
        <taxon>Clostridia</taxon>
        <taxon>Eubacteriales</taxon>
        <taxon>Clostridiaceae</taxon>
        <taxon>Clostridium</taxon>
    </lineage>
</organism>
<evidence type="ECO:0000256" key="1">
    <source>
        <dbReference type="ARBA" id="ARBA00005054"/>
    </source>
</evidence>
<dbReference type="GO" id="GO:0006189">
    <property type="term" value="P:'de novo' IMP biosynthetic process"/>
    <property type="evidence" value="ECO:0007669"/>
    <property type="project" value="UniProtKB-UniRule"/>
</dbReference>
<comment type="function">
    <text evidence="4">Catalyzes the transfer of a formyl group from 10-formyltetrahydrofolate to 5-phospho-ribosyl-glycinamide (GAR), producing 5-phospho-ribosyl-N-formylglycinamide (FGAR) and tetrahydrofolate.</text>
</comment>
<evidence type="ECO:0000313" key="6">
    <source>
        <dbReference type="EMBL" id="KIE46261.1"/>
    </source>
</evidence>
<comment type="similarity">
    <text evidence="4">Belongs to the GART family.</text>
</comment>
<feature type="binding site" evidence="4">
    <location>
        <begin position="12"/>
        <end position="14"/>
    </location>
    <ligand>
        <name>N(1)-(5-phospho-beta-D-ribosyl)glycinamide</name>
        <dbReference type="ChEBI" id="CHEBI:143788"/>
    </ligand>
</feature>
<comment type="caution">
    <text evidence="6">The sequence shown here is derived from an EMBL/GenBank/DDBJ whole genome shotgun (WGS) entry which is preliminary data.</text>
</comment>
<dbReference type="STRING" id="29341.RSJ17_15750"/>
<keyword evidence="2 4" id="KW-0808">Transferase</keyword>
<sequence>MLKIAVLISGGGSNLQSIIDNINSGYLKNCTIEYVISDRENAYGIKRAKENNIKTMVFDRKKYSKALSDEILKVLKDKVNLIVLAGFTSILNKSFIESFKNKIINIHPSLIPNFCGNGMYGIKVHEAAINYGVKVSGCTVHFVDEGTDTGAIILQKTVSVYGEDSPEGLQKRVLIEEHKALPEAIKLISEDKIKIKGRLVYIKE</sequence>
<dbReference type="Pfam" id="PF00551">
    <property type="entry name" value="Formyl_trans_N"/>
    <property type="match status" value="1"/>
</dbReference>
<dbReference type="CDD" id="cd08645">
    <property type="entry name" value="FMT_core_GART"/>
    <property type="match status" value="1"/>
</dbReference>
<dbReference type="InterPro" id="IPR002376">
    <property type="entry name" value="Formyl_transf_N"/>
</dbReference>
<feature type="binding site" evidence="4">
    <location>
        <position position="65"/>
    </location>
    <ligand>
        <name>(6R)-10-formyltetrahydrofolate</name>
        <dbReference type="ChEBI" id="CHEBI:195366"/>
    </ligand>
</feature>
<accession>A0A0C1R6Z4</accession>
<dbReference type="InterPro" id="IPR036477">
    <property type="entry name" value="Formyl_transf_N_sf"/>
</dbReference>
<keyword evidence="3 4" id="KW-0658">Purine biosynthesis</keyword>
<dbReference type="SUPFAM" id="SSF53328">
    <property type="entry name" value="Formyltransferase"/>
    <property type="match status" value="1"/>
</dbReference>
<dbReference type="EMBL" id="AYSO01000017">
    <property type="protein sequence ID" value="KIE46261.1"/>
    <property type="molecule type" value="Genomic_DNA"/>
</dbReference>
<proteinExistence type="inferred from homology"/>
<dbReference type="EC" id="2.1.2.2" evidence="4"/>
<evidence type="ECO:0000256" key="4">
    <source>
        <dbReference type="HAMAP-Rule" id="MF_01930"/>
    </source>
</evidence>
<reference evidence="6 7" key="1">
    <citation type="journal article" date="2015" name="Infect. Genet. Evol.">
        <title>Genomic sequences of six botulinum neurotoxin-producing strains representing three clostridial species illustrate the mobility and diversity of botulinum neurotoxin genes.</title>
        <authorList>
            <person name="Smith T.J."/>
            <person name="Hill K.K."/>
            <person name="Xie G."/>
            <person name="Foley B.T."/>
            <person name="Williamson C.H."/>
            <person name="Foster J.T."/>
            <person name="Johnson S.L."/>
            <person name="Chertkov O."/>
            <person name="Teshima H."/>
            <person name="Gibbons H.S."/>
            <person name="Johnsky L.A."/>
            <person name="Karavis M.A."/>
            <person name="Smith L.A."/>
        </authorList>
    </citation>
    <scope>NUCLEOTIDE SEQUENCE [LARGE SCALE GENOMIC DNA]</scope>
    <source>
        <strain evidence="6 7">CDC 2741</strain>
    </source>
</reference>
<evidence type="ECO:0000313" key="7">
    <source>
        <dbReference type="Proteomes" id="UP000031366"/>
    </source>
</evidence>
<dbReference type="AlphaFoldDB" id="A0A0C1R6Z4"/>
<dbReference type="RefSeq" id="WP_039633896.1">
    <property type="nucleotide sequence ID" value="NZ_AYSO01000017.1"/>
</dbReference>
<evidence type="ECO:0000256" key="3">
    <source>
        <dbReference type="ARBA" id="ARBA00022755"/>
    </source>
</evidence>
<dbReference type="UniPathway" id="UPA00074">
    <property type="reaction ID" value="UER00126"/>
</dbReference>
<evidence type="ECO:0000259" key="5">
    <source>
        <dbReference type="Pfam" id="PF00551"/>
    </source>
</evidence>
<dbReference type="GO" id="GO:0004644">
    <property type="term" value="F:phosphoribosylglycinamide formyltransferase activity"/>
    <property type="evidence" value="ECO:0007669"/>
    <property type="project" value="UniProtKB-UniRule"/>
</dbReference>
<comment type="pathway">
    <text evidence="1 4">Purine metabolism; IMP biosynthesis via de novo pathway; N(2)-formyl-N(1)-(5-phospho-D-ribosyl)glycinamide from N(1)-(5-phospho-D-ribosyl)glycinamide (10-formyl THF route): step 1/1.</text>
</comment>
<dbReference type="Proteomes" id="UP000031366">
    <property type="component" value="Unassembled WGS sequence"/>
</dbReference>
<feature type="site" description="Raises pKa of active site His" evidence="4">
    <location>
        <position position="148"/>
    </location>
</feature>